<feature type="transmembrane region" description="Helical" evidence="1">
    <location>
        <begin position="77"/>
        <end position="100"/>
    </location>
</feature>
<feature type="chain" id="PRO_5035231799" description="CAAX prenyl protease 2/Lysostaphin resistance protein A-like domain-containing protein" evidence="2">
    <location>
        <begin position="23"/>
        <end position="213"/>
    </location>
</feature>
<dbReference type="InterPro" id="IPR003675">
    <property type="entry name" value="Rce1/LyrA-like_dom"/>
</dbReference>
<dbReference type="Pfam" id="PF02517">
    <property type="entry name" value="Rce1-like"/>
    <property type="match status" value="1"/>
</dbReference>
<dbReference type="EMBL" id="BONY01000005">
    <property type="protein sequence ID" value="GIH02942.1"/>
    <property type="molecule type" value="Genomic_DNA"/>
</dbReference>
<dbReference type="AlphaFoldDB" id="A0A8J3Q3R6"/>
<reference evidence="4" key="1">
    <citation type="submission" date="2021-01" db="EMBL/GenBank/DDBJ databases">
        <title>Whole genome shotgun sequence of Rhizocola hellebori NBRC 109834.</title>
        <authorList>
            <person name="Komaki H."/>
            <person name="Tamura T."/>
        </authorList>
    </citation>
    <scope>NUCLEOTIDE SEQUENCE</scope>
    <source>
        <strain evidence="4">NBRC 109834</strain>
    </source>
</reference>
<sequence>MPIRTLCLSLLVLVSTAFPAQAFRLTFAQAAREQAGGTSRGIRPDLGFALAVLMVAGLAIAVSPVEGLFRLAIEPRWYLYAAAAGLIAPFFEYLIGLIALRKLVPLRLHERAGTGAVAVLAVLVAAIAEEMVFRGIFLPVLSELVPVMVAVGITSVIYGLNHLYFGWLAVVQKTLTGVGFCLLFVWSGYSVLVPIAAHAIQNLVAQLLPRRKP</sequence>
<protein>
    <recommendedName>
        <fullName evidence="3">CAAX prenyl protease 2/Lysostaphin resistance protein A-like domain-containing protein</fullName>
    </recommendedName>
</protein>
<dbReference type="PANTHER" id="PTHR36435:SF1">
    <property type="entry name" value="CAAX AMINO TERMINAL PROTEASE FAMILY PROTEIN"/>
    <property type="match status" value="1"/>
</dbReference>
<dbReference type="GO" id="GO:0080120">
    <property type="term" value="P:CAAX-box protein maturation"/>
    <property type="evidence" value="ECO:0007669"/>
    <property type="project" value="UniProtKB-ARBA"/>
</dbReference>
<dbReference type="PANTHER" id="PTHR36435">
    <property type="entry name" value="SLR1288 PROTEIN"/>
    <property type="match status" value="1"/>
</dbReference>
<dbReference type="InterPro" id="IPR052710">
    <property type="entry name" value="CAAX_protease"/>
</dbReference>
<keyword evidence="5" id="KW-1185">Reference proteome</keyword>
<evidence type="ECO:0000256" key="1">
    <source>
        <dbReference type="SAM" id="Phobius"/>
    </source>
</evidence>
<keyword evidence="2" id="KW-0732">Signal</keyword>
<evidence type="ECO:0000256" key="2">
    <source>
        <dbReference type="SAM" id="SignalP"/>
    </source>
</evidence>
<dbReference type="Proteomes" id="UP000612899">
    <property type="component" value="Unassembled WGS sequence"/>
</dbReference>
<keyword evidence="1" id="KW-0812">Transmembrane</keyword>
<evidence type="ECO:0000313" key="4">
    <source>
        <dbReference type="EMBL" id="GIH02942.1"/>
    </source>
</evidence>
<evidence type="ECO:0000313" key="5">
    <source>
        <dbReference type="Proteomes" id="UP000612899"/>
    </source>
</evidence>
<accession>A0A8J3Q3R6</accession>
<feature type="signal peptide" evidence="2">
    <location>
        <begin position="1"/>
        <end position="22"/>
    </location>
</feature>
<feature type="transmembrane region" description="Helical" evidence="1">
    <location>
        <begin position="177"/>
        <end position="200"/>
    </location>
</feature>
<feature type="transmembrane region" description="Helical" evidence="1">
    <location>
        <begin position="46"/>
        <end position="65"/>
    </location>
</feature>
<comment type="caution">
    <text evidence="4">The sequence shown here is derived from an EMBL/GenBank/DDBJ whole genome shotgun (WGS) entry which is preliminary data.</text>
</comment>
<feature type="domain" description="CAAX prenyl protease 2/Lysostaphin resistance protein A-like" evidence="3">
    <location>
        <begin position="116"/>
        <end position="204"/>
    </location>
</feature>
<gene>
    <name evidence="4" type="ORF">Rhe02_10090</name>
</gene>
<dbReference type="GO" id="GO:0004175">
    <property type="term" value="F:endopeptidase activity"/>
    <property type="evidence" value="ECO:0007669"/>
    <property type="project" value="UniProtKB-ARBA"/>
</dbReference>
<evidence type="ECO:0000259" key="3">
    <source>
        <dbReference type="Pfam" id="PF02517"/>
    </source>
</evidence>
<keyword evidence="1" id="KW-0472">Membrane</keyword>
<proteinExistence type="predicted"/>
<name>A0A8J3Q3R6_9ACTN</name>
<feature type="transmembrane region" description="Helical" evidence="1">
    <location>
        <begin position="144"/>
        <end position="165"/>
    </location>
</feature>
<keyword evidence="1" id="KW-1133">Transmembrane helix</keyword>
<feature type="transmembrane region" description="Helical" evidence="1">
    <location>
        <begin position="112"/>
        <end position="132"/>
    </location>
</feature>
<organism evidence="4 5">
    <name type="scientific">Rhizocola hellebori</name>
    <dbReference type="NCBI Taxonomy" id="1392758"/>
    <lineage>
        <taxon>Bacteria</taxon>
        <taxon>Bacillati</taxon>
        <taxon>Actinomycetota</taxon>
        <taxon>Actinomycetes</taxon>
        <taxon>Micromonosporales</taxon>
        <taxon>Micromonosporaceae</taxon>
        <taxon>Rhizocola</taxon>
    </lineage>
</organism>